<evidence type="ECO:0000256" key="4">
    <source>
        <dbReference type="ARBA" id="ARBA00023015"/>
    </source>
</evidence>
<dbReference type="Proteomes" id="UP000237144">
    <property type="component" value="Unassembled WGS sequence"/>
</dbReference>
<evidence type="ECO:0000313" key="10">
    <source>
        <dbReference type="EMBL" id="POY75508.1"/>
    </source>
</evidence>
<evidence type="ECO:0000256" key="7">
    <source>
        <dbReference type="ARBA" id="ARBA00023242"/>
    </source>
</evidence>
<dbReference type="AlphaFoldDB" id="A0A2S5BFF5"/>
<dbReference type="GO" id="GO:0016592">
    <property type="term" value="C:mediator complex"/>
    <property type="evidence" value="ECO:0007669"/>
    <property type="project" value="InterPro"/>
</dbReference>
<evidence type="ECO:0000256" key="6">
    <source>
        <dbReference type="ARBA" id="ARBA00023163"/>
    </source>
</evidence>
<dbReference type="GO" id="GO:0070847">
    <property type="term" value="C:core mediator complex"/>
    <property type="evidence" value="ECO:0007669"/>
    <property type="project" value="TreeGrafter"/>
</dbReference>
<keyword evidence="4" id="KW-0805">Transcription regulation</keyword>
<evidence type="ECO:0000256" key="8">
    <source>
        <dbReference type="ARBA" id="ARBA00032018"/>
    </source>
</evidence>
<organism evidence="10 11">
    <name type="scientific">Rhodotorula taiwanensis</name>
    <dbReference type="NCBI Taxonomy" id="741276"/>
    <lineage>
        <taxon>Eukaryota</taxon>
        <taxon>Fungi</taxon>
        <taxon>Dikarya</taxon>
        <taxon>Basidiomycota</taxon>
        <taxon>Pucciniomycotina</taxon>
        <taxon>Microbotryomycetes</taxon>
        <taxon>Sporidiobolales</taxon>
        <taxon>Sporidiobolaceae</taxon>
        <taxon>Rhodotorula</taxon>
    </lineage>
</organism>
<dbReference type="GO" id="GO:0006357">
    <property type="term" value="P:regulation of transcription by RNA polymerase II"/>
    <property type="evidence" value="ECO:0007669"/>
    <property type="project" value="InterPro"/>
</dbReference>
<proteinExistence type="inferred from homology"/>
<evidence type="ECO:0000256" key="3">
    <source>
        <dbReference type="ARBA" id="ARBA00019615"/>
    </source>
</evidence>
<dbReference type="EMBL" id="PJQD01000014">
    <property type="protein sequence ID" value="POY75508.1"/>
    <property type="molecule type" value="Genomic_DNA"/>
</dbReference>
<feature type="region of interest" description="Disordered" evidence="9">
    <location>
        <begin position="180"/>
        <end position="202"/>
    </location>
</feature>
<feature type="region of interest" description="Disordered" evidence="9">
    <location>
        <begin position="63"/>
        <end position="105"/>
    </location>
</feature>
<feature type="region of interest" description="Disordered" evidence="9">
    <location>
        <begin position="273"/>
        <end position="313"/>
    </location>
</feature>
<dbReference type="STRING" id="741276.A0A2S5BFF5"/>
<evidence type="ECO:0000256" key="5">
    <source>
        <dbReference type="ARBA" id="ARBA00023159"/>
    </source>
</evidence>
<comment type="caution">
    <text evidence="10">The sequence shown here is derived from an EMBL/GenBank/DDBJ whole genome shotgun (WGS) entry which is preliminary data.</text>
</comment>
<keyword evidence="6" id="KW-0804">Transcription</keyword>
<protein>
    <recommendedName>
        <fullName evidence="3">Mediator of RNA polymerase II transcription subunit 19</fullName>
    </recommendedName>
    <alternativeName>
        <fullName evidence="8">Mediator complex subunit 19</fullName>
    </alternativeName>
</protein>
<feature type="compositionally biased region" description="Basic and acidic residues" evidence="9">
    <location>
        <begin position="300"/>
        <end position="313"/>
    </location>
</feature>
<reference evidence="10 11" key="1">
    <citation type="journal article" date="2018" name="Front. Microbiol.">
        <title>Prospects for Fungal Bioremediation of Acidic Radioactive Waste Sites: Characterization and Genome Sequence of Rhodotorula taiwanensis MD1149.</title>
        <authorList>
            <person name="Tkavc R."/>
            <person name="Matrosova V.Y."/>
            <person name="Grichenko O.E."/>
            <person name="Gostincar C."/>
            <person name="Volpe R.P."/>
            <person name="Klimenkova P."/>
            <person name="Gaidamakova E.K."/>
            <person name="Zhou C.E."/>
            <person name="Stewart B.J."/>
            <person name="Lyman M.G."/>
            <person name="Malfatti S.A."/>
            <person name="Rubinfeld B."/>
            <person name="Courtot M."/>
            <person name="Singh J."/>
            <person name="Dalgard C.L."/>
            <person name="Hamilton T."/>
            <person name="Frey K.G."/>
            <person name="Gunde-Cimerman N."/>
            <person name="Dugan L."/>
            <person name="Daly M.J."/>
        </authorList>
    </citation>
    <scope>NUCLEOTIDE SEQUENCE [LARGE SCALE GENOMIC DNA]</scope>
    <source>
        <strain evidence="10 11">MD1149</strain>
    </source>
</reference>
<comment type="similarity">
    <text evidence="2">Belongs to the Mediator complex subunit 19 family.</text>
</comment>
<gene>
    <name evidence="10" type="ORF">BMF94_1410</name>
</gene>
<name>A0A2S5BFF5_9BASI</name>
<evidence type="ECO:0000256" key="9">
    <source>
        <dbReference type="SAM" id="MobiDB-lite"/>
    </source>
</evidence>
<feature type="region of interest" description="Disordered" evidence="9">
    <location>
        <begin position="123"/>
        <end position="155"/>
    </location>
</feature>
<dbReference type="PANTHER" id="PTHR28270">
    <property type="entry name" value="MEDIATOR OF RNA POLYMERASE II TRANSCRIPTION SUBUNIT 19"/>
    <property type="match status" value="1"/>
</dbReference>
<comment type="subcellular location">
    <subcellularLocation>
        <location evidence="1">Nucleus</location>
    </subcellularLocation>
</comment>
<sequence>MQPEADAPSAAVAAPWRANLLSLDNPHPSPLSGTRDLISQFHLEPLYDTFLRPYLPSSLSSTAHLGGGGPHTDADQYSVGGASGPGGGGGGPAMTIGGQQSNSTHATTMTTLPPVPGQVVLQPAGGGRSHAQRGGAHVKATPASPTGTSTTAGGGGGLKITLGGIKLAGLNAPALAATGGGSGLAPGDSGTPQKKPRKPKMDKSYEYMVGDVLGRISQPRANTAASALSSSSLLHLVSNPDPAPCPPLHPFDAQQLREAFTLKPGTLAGFDMSIWEARDPNGGVGGPGDERRRKKKKRKHDDPNATDPKKQRR</sequence>
<evidence type="ECO:0000256" key="2">
    <source>
        <dbReference type="ARBA" id="ARBA00009259"/>
    </source>
</evidence>
<feature type="compositionally biased region" description="Gly residues" evidence="9">
    <location>
        <begin position="81"/>
        <end position="92"/>
    </location>
</feature>
<keyword evidence="11" id="KW-1185">Reference proteome</keyword>
<dbReference type="InterPro" id="IPR013942">
    <property type="entry name" value="Mediator_Med19_fun"/>
</dbReference>
<evidence type="ECO:0000313" key="11">
    <source>
        <dbReference type="Proteomes" id="UP000237144"/>
    </source>
</evidence>
<keyword evidence="7" id="KW-0539">Nucleus</keyword>
<dbReference type="OrthoDB" id="2160599at2759"/>
<keyword evidence="5" id="KW-0010">Activator</keyword>
<evidence type="ECO:0000256" key="1">
    <source>
        <dbReference type="ARBA" id="ARBA00004123"/>
    </source>
</evidence>
<feature type="compositionally biased region" description="Low complexity" evidence="9">
    <location>
        <begin position="140"/>
        <end position="151"/>
    </location>
</feature>
<accession>A0A2S5BFF5</accession>
<dbReference type="PANTHER" id="PTHR28270:SF1">
    <property type="entry name" value="MEDIATOR OF RNA POLYMERASE II TRANSCRIPTION SUBUNIT 19"/>
    <property type="match status" value="1"/>
</dbReference>
<dbReference type="GO" id="GO:0003712">
    <property type="term" value="F:transcription coregulator activity"/>
    <property type="evidence" value="ECO:0007669"/>
    <property type="project" value="InterPro"/>
</dbReference>